<name>A0ABQ4TJ70_9HYPH</name>
<reference evidence="1" key="1">
    <citation type="journal article" date="2021" name="Front. Microbiol.">
        <title>Comprehensive Comparative Genomics and Phenotyping of Methylobacterium Species.</title>
        <authorList>
            <person name="Alessa O."/>
            <person name="Ogura Y."/>
            <person name="Fujitani Y."/>
            <person name="Takami H."/>
            <person name="Hayashi T."/>
            <person name="Sahin N."/>
            <person name="Tani A."/>
        </authorList>
    </citation>
    <scope>NUCLEOTIDE SEQUENCE</scope>
    <source>
        <strain evidence="1">DSM 23674</strain>
    </source>
</reference>
<reference evidence="1" key="2">
    <citation type="submission" date="2021-08" db="EMBL/GenBank/DDBJ databases">
        <authorList>
            <person name="Tani A."/>
            <person name="Ola A."/>
            <person name="Ogura Y."/>
            <person name="Katsura K."/>
            <person name="Hayashi T."/>
        </authorList>
    </citation>
    <scope>NUCLEOTIDE SEQUENCE</scope>
    <source>
        <strain evidence="1">DSM 23674</strain>
    </source>
</reference>
<gene>
    <name evidence="1" type="ORF">EKPJFOCH_1050</name>
</gene>
<keyword evidence="2" id="KW-1185">Reference proteome</keyword>
<dbReference type="Proteomes" id="UP001055101">
    <property type="component" value="Unassembled WGS sequence"/>
</dbReference>
<evidence type="ECO:0000313" key="2">
    <source>
        <dbReference type="Proteomes" id="UP001055101"/>
    </source>
</evidence>
<comment type="caution">
    <text evidence="1">The sequence shown here is derived from an EMBL/GenBank/DDBJ whole genome shotgun (WGS) entry which is preliminary data.</text>
</comment>
<dbReference type="EMBL" id="BPRA01000004">
    <property type="protein sequence ID" value="GJE54572.1"/>
    <property type="molecule type" value="Genomic_DNA"/>
</dbReference>
<evidence type="ECO:0008006" key="3">
    <source>
        <dbReference type="Google" id="ProtNLM"/>
    </source>
</evidence>
<organism evidence="1 2">
    <name type="scientific">Methylobacterium thuringiense</name>
    <dbReference type="NCBI Taxonomy" id="1003091"/>
    <lineage>
        <taxon>Bacteria</taxon>
        <taxon>Pseudomonadati</taxon>
        <taxon>Pseudomonadota</taxon>
        <taxon>Alphaproteobacteria</taxon>
        <taxon>Hyphomicrobiales</taxon>
        <taxon>Methylobacteriaceae</taxon>
        <taxon>Methylobacterium</taxon>
    </lineage>
</organism>
<evidence type="ECO:0000313" key="1">
    <source>
        <dbReference type="EMBL" id="GJE54572.1"/>
    </source>
</evidence>
<dbReference type="RefSeq" id="WP_238230952.1">
    <property type="nucleotide sequence ID" value="NZ_BPRA01000004.1"/>
</dbReference>
<sequence>MPEILDIFNNQAFSAVSLTDSVNIVPNSYGRLNELGLFNNEPVSTVSVAIDIANGVLNLLPTRPRGGPASVGTRERQKLKSFVVPHIPHDDSVLALDVQNMLARAPNMGLESVIGAVNRKLITMRRKHAITLENLRMGAIKGRILDYDGTVLIDLFNEFGITEQVFDFTLGTANTDVGSVLRNVHGYMEDNLLGDTMTGVYGLASPSWFAKYVAHASVKDAFKFFSSVQNPLRDDVRRGFTFQGVTIEEYRGSATFMNADGSTSTVTRFVPDGDVRFFPIGTSETFTNWWAPPDFVDEVNTAPGLDAQVFVAPLERMKFGKGMDIHTESNPLPLCKRPNLLVRGTTSN</sequence>
<protein>
    <recommendedName>
        <fullName evidence="3">Major capsid protein E</fullName>
    </recommendedName>
</protein>
<accession>A0ABQ4TJ70</accession>
<dbReference type="Pfam" id="PF03864">
    <property type="entry name" value="Phage_cap_E"/>
    <property type="match status" value="1"/>
</dbReference>
<proteinExistence type="predicted"/>
<dbReference type="InterPro" id="IPR005564">
    <property type="entry name" value="Major_capsid_GpE"/>
</dbReference>